<evidence type="ECO:0000259" key="5">
    <source>
        <dbReference type="PROSITE" id="PS51192"/>
    </source>
</evidence>
<keyword evidence="3 4" id="KW-0067">ATP-binding</keyword>
<keyword evidence="4" id="KW-0694">RNA-binding</keyword>
<dbReference type="EMBL" id="CAMGYJ010000005">
    <property type="protein sequence ID" value="CAI0411437.1"/>
    <property type="molecule type" value="Genomic_DNA"/>
</dbReference>
<name>A0AAV0KLY8_9ROSI</name>
<dbReference type="InterPro" id="IPR036915">
    <property type="entry name" value="Cyclin-like_sf"/>
</dbReference>
<dbReference type="InterPro" id="IPR014001">
    <property type="entry name" value="Helicase_ATP-bd"/>
</dbReference>
<evidence type="ECO:0000256" key="3">
    <source>
        <dbReference type="ARBA" id="ARBA00022840"/>
    </source>
</evidence>
<dbReference type="SUPFAM" id="SSF52540">
    <property type="entry name" value="P-loop containing nucleoside triphosphate hydrolases"/>
    <property type="match status" value="1"/>
</dbReference>
<dbReference type="Gene3D" id="3.40.50.300">
    <property type="entry name" value="P-loop containing nucleotide triphosphate hydrolases"/>
    <property type="match status" value="1"/>
</dbReference>
<dbReference type="GO" id="GO:0016787">
    <property type="term" value="F:hydrolase activity"/>
    <property type="evidence" value="ECO:0007669"/>
    <property type="project" value="UniProtKB-KW"/>
</dbReference>
<keyword evidence="8" id="KW-1185">Reference proteome</keyword>
<dbReference type="InterPro" id="IPR027417">
    <property type="entry name" value="P-loop_NTPase"/>
</dbReference>
<accession>A0AAV0KLY8</accession>
<dbReference type="GO" id="GO:0005524">
    <property type="term" value="F:ATP binding"/>
    <property type="evidence" value="ECO:0007669"/>
    <property type="project" value="UniProtKB-UniRule"/>
</dbReference>
<comment type="domain">
    <text evidence="4">The Q motif is unique to and characteristic of the DEAD box family of RNA helicases and controls ATP binding and hydrolysis.</text>
</comment>
<dbReference type="SUPFAM" id="SSF47954">
    <property type="entry name" value="Cyclin-like"/>
    <property type="match status" value="1"/>
</dbReference>
<dbReference type="EC" id="3.6.4.13" evidence="4"/>
<organism evidence="7 8">
    <name type="scientific">Linum tenue</name>
    <dbReference type="NCBI Taxonomy" id="586396"/>
    <lineage>
        <taxon>Eukaryota</taxon>
        <taxon>Viridiplantae</taxon>
        <taxon>Streptophyta</taxon>
        <taxon>Embryophyta</taxon>
        <taxon>Tracheophyta</taxon>
        <taxon>Spermatophyta</taxon>
        <taxon>Magnoliopsida</taxon>
        <taxon>eudicotyledons</taxon>
        <taxon>Gunneridae</taxon>
        <taxon>Pentapetalae</taxon>
        <taxon>rosids</taxon>
        <taxon>fabids</taxon>
        <taxon>Malpighiales</taxon>
        <taxon>Linaceae</taxon>
        <taxon>Linum</taxon>
    </lineage>
</organism>
<comment type="similarity">
    <text evidence="4">Belongs to the DEAD box helicase family.</text>
</comment>
<feature type="non-terminal residue" evidence="7">
    <location>
        <position position="228"/>
    </location>
</feature>
<comment type="catalytic activity">
    <reaction evidence="4">
        <text>ATP + H2O = ADP + phosphate + H(+)</text>
        <dbReference type="Rhea" id="RHEA:13065"/>
        <dbReference type="ChEBI" id="CHEBI:15377"/>
        <dbReference type="ChEBI" id="CHEBI:15378"/>
        <dbReference type="ChEBI" id="CHEBI:30616"/>
        <dbReference type="ChEBI" id="CHEBI:43474"/>
        <dbReference type="ChEBI" id="CHEBI:456216"/>
        <dbReference type="EC" id="3.6.4.13"/>
    </reaction>
</comment>
<dbReference type="PROSITE" id="PS51192">
    <property type="entry name" value="HELICASE_ATP_BIND_1"/>
    <property type="match status" value="1"/>
</dbReference>
<dbReference type="Pfam" id="PF00270">
    <property type="entry name" value="DEAD"/>
    <property type="match status" value="1"/>
</dbReference>
<keyword evidence="4" id="KW-0347">Helicase</keyword>
<gene>
    <name evidence="6" type="ORF">LITE_LOCUS15165</name>
    <name evidence="7" type="ORF">LITE_LOCUS19228</name>
</gene>
<dbReference type="AlphaFoldDB" id="A0AAV0KLY8"/>
<evidence type="ECO:0000256" key="4">
    <source>
        <dbReference type="RuleBase" id="RU365068"/>
    </source>
</evidence>
<dbReference type="GO" id="GO:0003723">
    <property type="term" value="F:RNA binding"/>
    <property type="evidence" value="ECO:0007669"/>
    <property type="project" value="UniProtKB-UniRule"/>
</dbReference>
<keyword evidence="2 4" id="KW-0378">Hydrolase</keyword>
<protein>
    <recommendedName>
        <fullName evidence="4">ATP-dependent RNA helicase</fullName>
        <ecNumber evidence="4">3.6.4.13</ecNumber>
    </recommendedName>
</protein>
<evidence type="ECO:0000313" key="8">
    <source>
        <dbReference type="Proteomes" id="UP001154282"/>
    </source>
</evidence>
<evidence type="ECO:0000256" key="2">
    <source>
        <dbReference type="ARBA" id="ARBA00022801"/>
    </source>
</evidence>
<comment type="caution">
    <text evidence="7">The sequence shown here is derived from an EMBL/GenBank/DDBJ whole genome shotgun (WGS) entry which is preliminary data.</text>
</comment>
<proteinExistence type="inferred from homology"/>
<reference evidence="7" key="1">
    <citation type="submission" date="2022-08" db="EMBL/GenBank/DDBJ databases">
        <authorList>
            <person name="Gutierrez-Valencia J."/>
        </authorList>
    </citation>
    <scope>NUCLEOTIDE SEQUENCE</scope>
</reference>
<feature type="domain" description="Helicase ATP-binding" evidence="5">
    <location>
        <begin position="85"/>
        <end position="155"/>
    </location>
</feature>
<evidence type="ECO:0000313" key="7">
    <source>
        <dbReference type="EMBL" id="CAI0422687.1"/>
    </source>
</evidence>
<dbReference type="PANTHER" id="PTHR24031">
    <property type="entry name" value="RNA HELICASE"/>
    <property type="match status" value="1"/>
</dbReference>
<dbReference type="Proteomes" id="UP001154282">
    <property type="component" value="Unassembled WGS sequence"/>
</dbReference>
<sequence>MQRRRHHEFIAVQPGDKDDHRLSRRGVRSLATAAAVSTAANRGGVETFFADEGVSWTALGLSDTISQALSSAGFNRQSLVQAESIPSILSGKDSIIAAETGSGKTHSYLVPLIHKLSASSGGAVSGSASDKGFKPSREVSLVLCPNVLLCEQVVRMANGLRDDNGDPLIKVAAVCGRQVVLQTKKDGQFINQTFLYLPQLPQRLVVVACLSLAAKVEETQVPLLLDLQ</sequence>
<dbReference type="EMBL" id="CAMGYJ010000005">
    <property type="protein sequence ID" value="CAI0422687.1"/>
    <property type="molecule type" value="Genomic_DNA"/>
</dbReference>
<comment type="function">
    <text evidence="4">RNA helicase.</text>
</comment>
<keyword evidence="1 4" id="KW-0547">Nucleotide-binding</keyword>
<evidence type="ECO:0000313" key="6">
    <source>
        <dbReference type="EMBL" id="CAI0411437.1"/>
    </source>
</evidence>
<dbReference type="GO" id="GO:0003724">
    <property type="term" value="F:RNA helicase activity"/>
    <property type="evidence" value="ECO:0007669"/>
    <property type="project" value="UniProtKB-EC"/>
</dbReference>
<dbReference type="InterPro" id="IPR011545">
    <property type="entry name" value="DEAD/DEAH_box_helicase_dom"/>
</dbReference>
<evidence type="ECO:0000256" key="1">
    <source>
        <dbReference type="ARBA" id="ARBA00022741"/>
    </source>
</evidence>